<dbReference type="AlphaFoldDB" id="A0A381TQH6"/>
<organism evidence="1">
    <name type="scientific">marine metagenome</name>
    <dbReference type="NCBI Taxonomy" id="408172"/>
    <lineage>
        <taxon>unclassified sequences</taxon>
        <taxon>metagenomes</taxon>
        <taxon>ecological metagenomes</taxon>
    </lineage>
</organism>
<gene>
    <name evidence="1" type="ORF">METZ01_LOCUS69167</name>
</gene>
<accession>A0A381TQH6</accession>
<name>A0A381TQH6_9ZZZZ</name>
<proteinExistence type="predicted"/>
<feature type="non-terminal residue" evidence="1">
    <location>
        <position position="1"/>
    </location>
</feature>
<evidence type="ECO:0008006" key="2">
    <source>
        <dbReference type="Google" id="ProtNLM"/>
    </source>
</evidence>
<protein>
    <recommendedName>
        <fullName evidence="2">Transposase DDE domain-containing protein</fullName>
    </recommendedName>
</protein>
<sequence>VIEDPERFVGKTADEDKNRKVKRAEHLRLHPEGTPAFDRMIALRPVSESLNSHLKNQHKPHRRAPAVGHPRMRIHLLFQALHLNIRATIARMLRTGQQLPFTT</sequence>
<evidence type="ECO:0000313" key="1">
    <source>
        <dbReference type="EMBL" id="SVA16313.1"/>
    </source>
</evidence>
<reference evidence="1" key="1">
    <citation type="submission" date="2018-05" db="EMBL/GenBank/DDBJ databases">
        <authorList>
            <person name="Lanie J.A."/>
            <person name="Ng W.-L."/>
            <person name="Kazmierczak K.M."/>
            <person name="Andrzejewski T.M."/>
            <person name="Davidsen T.M."/>
            <person name="Wayne K.J."/>
            <person name="Tettelin H."/>
            <person name="Glass J.I."/>
            <person name="Rusch D."/>
            <person name="Podicherti R."/>
            <person name="Tsui H.-C.T."/>
            <person name="Winkler M.E."/>
        </authorList>
    </citation>
    <scope>NUCLEOTIDE SEQUENCE</scope>
</reference>
<dbReference type="EMBL" id="UINC01004712">
    <property type="protein sequence ID" value="SVA16313.1"/>
    <property type="molecule type" value="Genomic_DNA"/>
</dbReference>